<comment type="pathway">
    <text evidence="1 5">Carotenoid biosynthesis.</text>
</comment>
<organism evidence="8 9">
    <name type="scientific">Marichromatium gracile</name>
    <name type="common">Chromatium gracile</name>
    <dbReference type="NCBI Taxonomy" id="1048"/>
    <lineage>
        <taxon>Bacteria</taxon>
        <taxon>Pseudomonadati</taxon>
        <taxon>Pseudomonadota</taxon>
        <taxon>Gammaproteobacteria</taxon>
        <taxon>Chromatiales</taxon>
        <taxon>Chromatiaceae</taxon>
        <taxon>Marichromatium</taxon>
    </lineage>
</organism>
<evidence type="ECO:0000256" key="5">
    <source>
        <dbReference type="RuleBase" id="RU362075"/>
    </source>
</evidence>
<dbReference type="GO" id="GO:0016491">
    <property type="term" value="F:oxidoreductase activity"/>
    <property type="evidence" value="ECO:0007669"/>
    <property type="project" value="UniProtKB-KW"/>
</dbReference>
<name>A0A4R4AGM7_MARGR</name>
<keyword evidence="6" id="KW-1133">Transmembrane helix</keyword>
<dbReference type="PANTHER" id="PTHR43734">
    <property type="entry name" value="PHYTOENE DESATURASE"/>
    <property type="match status" value="1"/>
</dbReference>
<feature type="domain" description="Amine oxidase" evidence="7">
    <location>
        <begin position="13"/>
        <end position="489"/>
    </location>
</feature>
<dbReference type="InterPro" id="IPR014105">
    <property type="entry name" value="Carotenoid/retinoid_OxRdtase"/>
</dbReference>
<keyword evidence="6" id="KW-0472">Membrane</keyword>
<accession>A0A4R4AGM7</accession>
<dbReference type="PANTHER" id="PTHR43734:SF7">
    <property type="entry name" value="4,4'-DIAPONEUROSPORENE OXYGENASE"/>
    <property type="match status" value="1"/>
</dbReference>
<dbReference type="NCBIfam" id="NF045637">
    <property type="entry name" value="carotdesatCrtDProt"/>
    <property type="match status" value="1"/>
</dbReference>
<keyword evidence="3 5" id="KW-0125">Carotenoid biosynthesis</keyword>
<comment type="similarity">
    <text evidence="2 5">Belongs to the carotenoid/retinoid oxidoreductase family.</text>
</comment>
<reference evidence="8 9" key="1">
    <citation type="submission" date="2019-03" db="EMBL/GenBank/DDBJ databases">
        <title>Genomic Encyclopedia of Type Strains, Phase IV (KMG-IV): sequencing the most valuable type-strain genomes for metagenomic binning, comparative biology and taxonomic classification.</title>
        <authorList>
            <person name="Goeker M."/>
        </authorList>
    </citation>
    <scope>NUCLEOTIDE SEQUENCE [LARGE SCALE GENOMIC DNA]</scope>
    <source>
        <strain evidence="8 9">DSM 203</strain>
    </source>
</reference>
<dbReference type="RefSeq" id="WP_132228726.1">
    <property type="nucleotide sequence ID" value="NZ_NRRH01000003.1"/>
</dbReference>
<dbReference type="AlphaFoldDB" id="A0A4R4AGM7"/>
<evidence type="ECO:0000259" key="7">
    <source>
        <dbReference type="Pfam" id="PF01593"/>
    </source>
</evidence>
<keyword evidence="4 5" id="KW-0560">Oxidoreductase</keyword>
<sequence>MSTQSVVVIGAGIGGLAAAIRLAARGLQVRVFERAAGPGGKMRQLQVDGQAIDAGPTVFTMRWVFDELFATAGARLDDHLRLQPAEIIARHAWSADERLDLYADHERSVAAIGDFAGAAEAEHYRAFCKRARAAYETLEQSFIHASRPSLIGLMSRCGVSGMAGLRGMRPYDTLWQALGEHFADPRLRQLFGRYSTYCGSSPFAAPATLMLIAHVEQQGVWLVRDGMHRVARALAALAEGLGVELHYGRGVSEIEVTRGRASGVVLEDGERVSADAVVCNADPAALSSGRLGAEAIAALPRLPASRRSLSAITWGLVAHTEGFALERHNVFFGRDYQAEFDDIFRHRRVPREGTVYICAQDRGEGNIPSGPERLLLLLNAPARGDMQPFDASEIEQCERRVFSLLERCGLRVARHPERCQVVTPRDFEGLFPATGGALYGPAIHGWRASFNRPASRTRIPRLYLAGGSTHPGAGVPMAAISGELAATSLLADLAST</sequence>
<gene>
    <name evidence="8" type="ORF">EDC29_102274</name>
</gene>
<evidence type="ECO:0000256" key="3">
    <source>
        <dbReference type="ARBA" id="ARBA00022746"/>
    </source>
</evidence>
<dbReference type="InterPro" id="IPR054841">
    <property type="entry name" value="carotdesatCrtD"/>
</dbReference>
<evidence type="ECO:0000256" key="2">
    <source>
        <dbReference type="ARBA" id="ARBA00006046"/>
    </source>
</evidence>
<evidence type="ECO:0000313" key="9">
    <source>
        <dbReference type="Proteomes" id="UP000295247"/>
    </source>
</evidence>
<dbReference type="EMBL" id="SMDC01000002">
    <property type="protein sequence ID" value="TCW38381.1"/>
    <property type="molecule type" value="Genomic_DNA"/>
</dbReference>
<dbReference type="GO" id="GO:0016117">
    <property type="term" value="P:carotenoid biosynthetic process"/>
    <property type="evidence" value="ECO:0007669"/>
    <property type="project" value="UniProtKB-KW"/>
</dbReference>
<evidence type="ECO:0000256" key="6">
    <source>
        <dbReference type="SAM" id="Phobius"/>
    </source>
</evidence>
<proteinExistence type="inferred from homology"/>
<dbReference type="Proteomes" id="UP000295247">
    <property type="component" value="Unassembled WGS sequence"/>
</dbReference>
<dbReference type="InterPro" id="IPR002937">
    <property type="entry name" value="Amino_oxidase"/>
</dbReference>
<evidence type="ECO:0000313" key="8">
    <source>
        <dbReference type="EMBL" id="TCW38381.1"/>
    </source>
</evidence>
<evidence type="ECO:0000256" key="1">
    <source>
        <dbReference type="ARBA" id="ARBA00004829"/>
    </source>
</evidence>
<dbReference type="Gene3D" id="3.50.50.60">
    <property type="entry name" value="FAD/NAD(P)-binding domain"/>
    <property type="match status" value="2"/>
</dbReference>
<dbReference type="NCBIfam" id="TIGR02734">
    <property type="entry name" value="crtI_fam"/>
    <property type="match status" value="1"/>
</dbReference>
<feature type="transmembrane region" description="Helical" evidence="6">
    <location>
        <begin position="6"/>
        <end position="24"/>
    </location>
</feature>
<dbReference type="InterPro" id="IPR036188">
    <property type="entry name" value="FAD/NAD-bd_sf"/>
</dbReference>
<dbReference type="Pfam" id="PF01593">
    <property type="entry name" value="Amino_oxidase"/>
    <property type="match status" value="1"/>
</dbReference>
<keyword evidence="6" id="KW-0812">Transmembrane</keyword>
<evidence type="ECO:0000256" key="4">
    <source>
        <dbReference type="ARBA" id="ARBA00023002"/>
    </source>
</evidence>
<dbReference type="SUPFAM" id="SSF51905">
    <property type="entry name" value="FAD/NAD(P)-binding domain"/>
    <property type="match status" value="1"/>
</dbReference>
<comment type="caution">
    <text evidence="8">The sequence shown here is derived from an EMBL/GenBank/DDBJ whole genome shotgun (WGS) entry which is preliminary data.</text>
</comment>
<protein>
    <submittedName>
        <fullName evidence="8">1-hydroxycarotenoid 3,4-desaturase</fullName>
    </submittedName>
</protein>